<dbReference type="Pfam" id="PF01796">
    <property type="entry name" value="OB_ChsH2_C"/>
    <property type="match status" value="1"/>
</dbReference>
<dbReference type="AlphaFoldDB" id="A0A6I4MJS2"/>
<sequence length="164" mass="18105">MAADQDLITDVTDVEPVEIPGRWDFAFTYFAGNAASRFFAEIRENRRVMGTRCPKCRRLLVPARSFCDACFERTTEWVPVSNEGTLETFTIITAAFPGLPEPPVVLAYVTLDGADTALVNVVTGVDCSDIDAAAARLFEQPRVRLSFVAEPQGRMTDFSFVLAD</sequence>
<evidence type="ECO:0000313" key="3">
    <source>
        <dbReference type="EMBL" id="MWA02899.1"/>
    </source>
</evidence>
<dbReference type="SUPFAM" id="SSF50249">
    <property type="entry name" value="Nucleic acid-binding proteins"/>
    <property type="match status" value="1"/>
</dbReference>
<proteinExistence type="predicted"/>
<protein>
    <submittedName>
        <fullName evidence="3">DNA-binding protein</fullName>
    </submittedName>
</protein>
<dbReference type="InterPro" id="IPR012340">
    <property type="entry name" value="NA-bd_OB-fold"/>
</dbReference>
<comment type="caution">
    <text evidence="3">The sequence shown here is derived from an EMBL/GenBank/DDBJ whole genome shotgun (WGS) entry which is preliminary data.</text>
</comment>
<evidence type="ECO:0000259" key="2">
    <source>
        <dbReference type="Pfam" id="PF12172"/>
    </source>
</evidence>
<dbReference type="PANTHER" id="PTHR34075:SF4">
    <property type="entry name" value="DUF35 DOMAIN-CONTAINING PROTEIN"/>
    <property type="match status" value="1"/>
</dbReference>
<accession>A0A6I4MJS2</accession>
<evidence type="ECO:0000259" key="1">
    <source>
        <dbReference type="Pfam" id="PF01796"/>
    </source>
</evidence>
<name>A0A6I4MJS2_9ACTN</name>
<dbReference type="RefSeq" id="WP_151595508.1">
    <property type="nucleotide sequence ID" value="NZ_WBMS02000016.1"/>
</dbReference>
<keyword evidence="3" id="KW-0238">DNA-binding</keyword>
<feature type="domain" description="ChsH2 C-terminal OB-fold" evidence="1">
    <location>
        <begin position="77"/>
        <end position="129"/>
    </location>
</feature>
<evidence type="ECO:0000313" key="4">
    <source>
        <dbReference type="Proteomes" id="UP000462055"/>
    </source>
</evidence>
<dbReference type="GO" id="GO:0003677">
    <property type="term" value="F:DNA binding"/>
    <property type="evidence" value="ECO:0007669"/>
    <property type="project" value="UniProtKB-KW"/>
</dbReference>
<dbReference type="Gene3D" id="6.10.30.10">
    <property type="match status" value="1"/>
</dbReference>
<dbReference type="EMBL" id="WBMS02000016">
    <property type="protein sequence ID" value="MWA02899.1"/>
    <property type="molecule type" value="Genomic_DNA"/>
</dbReference>
<keyword evidence="4" id="KW-1185">Reference proteome</keyword>
<organism evidence="3 4">
    <name type="scientific">Actinomadura physcomitrii</name>
    <dbReference type="NCBI Taxonomy" id="2650748"/>
    <lineage>
        <taxon>Bacteria</taxon>
        <taxon>Bacillati</taxon>
        <taxon>Actinomycetota</taxon>
        <taxon>Actinomycetes</taxon>
        <taxon>Streptosporangiales</taxon>
        <taxon>Thermomonosporaceae</taxon>
        <taxon>Actinomadura</taxon>
    </lineage>
</organism>
<feature type="domain" description="ChsH2 rubredoxin-like zinc ribbon" evidence="2">
    <location>
        <begin position="43"/>
        <end position="75"/>
    </location>
</feature>
<dbReference type="InterPro" id="IPR002878">
    <property type="entry name" value="ChsH2_C"/>
</dbReference>
<dbReference type="InterPro" id="IPR052513">
    <property type="entry name" value="Thioester_dehydratase-like"/>
</dbReference>
<gene>
    <name evidence="3" type="ORF">F8568_021475</name>
</gene>
<reference evidence="3" key="1">
    <citation type="submission" date="2019-12" db="EMBL/GenBank/DDBJ databases">
        <title>Actinomadura physcomitrii sp. nov., a novel actinomycete isolated from moss [Physcomitrium sphaericum (Ludw) Fuernr].</title>
        <authorList>
            <person name="Zhuang X."/>
        </authorList>
    </citation>
    <scope>NUCLEOTIDE SEQUENCE [LARGE SCALE GENOMIC DNA]</scope>
    <source>
        <strain evidence="3">LD22</strain>
    </source>
</reference>
<dbReference type="InterPro" id="IPR022002">
    <property type="entry name" value="ChsH2_Znr"/>
</dbReference>
<dbReference type="PANTHER" id="PTHR34075">
    <property type="entry name" value="BLR3430 PROTEIN"/>
    <property type="match status" value="1"/>
</dbReference>
<dbReference type="Proteomes" id="UP000462055">
    <property type="component" value="Unassembled WGS sequence"/>
</dbReference>
<dbReference type="Pfam" id="PF12172">
    <property type="entry name" value="zf-ChsH2"/>
    <property type="match status" value="1"/>
</dbReference>